<reference evidence="2" key="2">
    <citation type="submission" date="2025-08" db="UniProtKB">
        <authorList>
            <consortium name="RefSeq"/>
        </authorList>
    </citation>
    <scope>IDENTIFICATION</scope>
    <source>
        <tissue evidence="2">Leaf</tissue>
    </source>
</reference>
<keyword evidence="1" id="KW-1185">Reference proteome</keyword>
<sequence>MRDHIQREDYELWDIVIDSPLATLRKNVEGIDVPKTRADCTAENLKKWEKNVKAKKWLVCGLDPDEYSRIQGCSTAKQIWDTLQLAHEGTTQVKRSRETLLYSQYGNFAMKDGEIIQEMYRRFITLTNELKSLGRIIPRENRVEKIPTRVLPTTWESKITFIQESKNISTFPLDELIGNLTDYELRR</sequence>
<organism evidence="1 2">
    <name type="scientific">Nicotiana tabacum</name>
    <name type="common">Common tobacco</name>
    <dbReference type="NCBI Taxonomy" id="4097"/>
    <lineage>
        <taxon>Eukaryota</taxon>
        <taxon>Viridiplantae</taxon>
        <taxon>Streptophyta</taxon>
        <taxon>Embryophyta</taxon>
        <taxon>Tracheophyta</taxon>
        <taxon>Spermatophyta</taxon>
        <taxon>Magnoliopsida</taxon>
        <taxon>eudicotyledons</taxon>
        <taxon>Gunneridae</taxon>
        <taxon>Pentapetalae</taxon>
        <taxon>asterids</taxon>
        <taxon>lamiids</taxon>
        <taxon>Solanales</taxon>
        <taxon>Solanaceae</taxon>
        <taxon>Nicotianoideae</taxon>
        <taxon>Nicotianeae</taxon>
        <taxon>Nicotiana</taxon>
    </lineage>
</organism>
<accession>A0AC58T5E2</accession>
<evidence type="ECO:0000313" key="2">
    <source>
        <dbReference type="RefSeq" id="XP_075092430.1"/>
    </source>
</evidence>
<protein>
    <submittedName>
        <fullName evidence="2">Uncharacterized protein LOC142172663</fullName>
    </submittedName>
</protein>
<dbReference type="Proteomes" id="UP000790787">
    <property type="component" value="Chromosome 18"/>
</dbReference>
<evidence type="ECO:0000313" key="1">
    <source>
        <dbReference type="Proteomes" id="UP000790787"/>
    </source>
</evidence>
<reference evidence="1" key="1">
    <citation type="journal article" date="2014" name="Nat. Commun.">
        <title>The tobacco genome sequence and its comparison with those of tomato and potato.</title>
        <authorList>
            <person name="Sierro N."/>
            <person name="Battey J.N."/>
            <person name="Ouadi S."/>
            <person name="Bakaher N."/>
            <person name="Bovet L."/>
            <person name="Willig A."/>
            <person name="Goepfert S."/>
            <person name="Peitsch M.C."/>
            <person name="Ivanov N.V."/>
        </authorList>
    </citation>
    <scope>NUCLEOTIDE SEQUENCE [LARGE SCALE GENOMIC DNA]</scope>
</reference>
<gene>
    <name evidence="2" type="primary">LOC142172663</name>
</gene>
<name>A0AC58T5E2_TOBAC</name>
<dbReference type="RefSeq" id="XP_075092430.1">
    <property type="nucleotide sequence ID" value="XM_075236329.1"/>
</dbReference>
<proteinExistence type="predicted"/>